<evidence type="ECO:0000313" key="6">
    <source>
        <dbReference type="EMBL" id="PNS22918.1"/>
    </source>
</evidence>
<evidence type="ECO:0000256" key="1">
    <source>
        <dbReference type="ARBA" id="ARBA00004123"/>
    </source>
</evidence>
<accession>B9NBH3</accession>
<dbReference type="InterPro" id="IPR015300">
    <property type="entry name" value="DNA-bd_pseudobarrel_sf"/>
</dbReference>
<keyword evidence="3" id="KW-0238">DNA-binding</keyword>
<name>B9NBH3_POPTR</name>
<comment type="subcellular location">
    <subcellularLocation>
        <location evidence="1">Nucleus</location>
    </subcellularLocation>
</comment>
<proteinExistence type="predicted"/>
<dbReference type="HOGENOM" id="CLU_1655141_0_0_1"/>
<gene>
    <name evidence="6" type="ORF">POPTR_T104900</name>
</gene>
<sequence length="160" mass="18114">MGSDPLTPLLYDQLACTLQSPLLTHYSPKANSLISSLTLPYPFSSIMATVIIRKRLTPTEIKSCLFCPTRTVHSAFPILLAEGQTAIWFQARDPTGKVWNFKLSRRPHGPLKPVIRGDWLNYVREKGLKVNEVIILTREDIQNGETYHDVKVEPDLELTL</sequence>
<reference evidence="6" key="1">
    <citation type="journal article" date="2006" name="Science">
        <title>The genome of black cottonwood, Populus trichocarpa (Torr. &amp; Gray).</title>
        <authorList>
            <person name="Tuskan G.A."/>
            <person name="Difazio S."/>
            <person name="Jansson S."/>
            <person name="Bohlmann J."/>
            <person name="Grigoriev I."/>
            <person name="Hellsten U."/>
            <person name="Putnam N."/>
            <person name="Ralph S."/>
            <person name="Rombauts S."/>
            <person name="Salamov A."/>
            <person name="Schein J."/>
            <person name="Sterck L."/>
            <person name="Aerts A."/>
            <person name="Bhalerao R.R."/>
            <person name="Bhalerao R.P."/>
            <person name="Blaudez D."/>
            <person name="Boerjan W."/>
            <person name="Brun A."/>
            <person name="Brunner A."/>
            <person name="Busov V."/>
            <person name="Campbell M."/>
            <person name="Carlson J."/>
            <person name="Chalot M."/>
            <person name="Chapman J."/>
            <person name="Chen G.L."/>
            <person name="Cooper D."/>
            <person name="Coutinho P.M."/>
            <person name="Couturier J."/>
            <person name="Covert S."/>
            <person name="Cronk Q."/>
            <person name="Cunningham R."/>
            <person name="Davis J."/>
            <person name="Degroeve S."/>
            <person name="Dejardin A."/>
            <person name="Depamphilis C."/>
            <person name="Detter J."/>
            <person name="Dirks B."/>
            <person name="Dubchak I."/>
            <person name="Duplessis S."/>
            <person name="Ehlting J."/>
            <person name="Ellis B."/>
            <person name="Gendler K."/>
            <person name="Goodstein D."/>
            <person name="Gribskov M."/>
            <person name="Grimwood J."/>
            <person name="Groover A."/>
            <person name="Gunter L."/>
            <person name="Hamberger B."/>
            <person name="Heinze B."/>
            <person name="Helariutta Y."/>
            <person name="Henrissat B."/>
            <person name="Holligan D."/>
            <person name="Holt R."/>
            <person name="Huang W."/>
            <person name="Islam-Faridi N."/>
            <person name="Jones S."/>
            <person name="Jones-Rhoades M."/>
            <person name="Jorgensen R."/>
            <person name="Joshi C."/>
            <person name="Kangasjarvi J."/>
            <person name="Karlsson J."/>
            <person name="Kelleher C."/>
            <person name="Kirkpatrick R."/>
            <person name="Kirst M."/>
            <person name="Kohler A."/>
            <person name="Kalluri U."/>
            <person name="Larimer F."/>
            <person name="Leebens-Mack J."/>
            <person name="Leple J.C."/>
            <person name="Locascio P."/>
            <person name="Lou Y."/>
            <person name="Lucas S."/>
            <person name="Martin F."/>
            <person name="Montanini B."/>
            <person name="Napoli C."/>
            <person name="Nelson D.R."/>
            <person name="Nelson C."/>
            <person name="Nieminen K."/>
            <person name="Nilsson O."/>
            <person name="Pereda V."/>
            <person name="Peter G."/>
            <person name="Philippe R."/>
            <person name="Pilate G."/>
            <person name="Poliakov A."/>
            <person name="Razumovskaya J."/>
            <person name="Richardson P."/>
            <person name="Rinaldi C."/>
            <person name="Ritland K."/>
            <person name="Rouze P."/>
            <person name="Ryaboy D."/>
            <person name="Schmutz J."/>
            <person name="Schrader J."/>
            <person name="Segerman B."/>
            <person name="Shin H."/>
            <person name="Siddiqui A."/>
            <person name="Sterky F."/>
            <person name="Terry A."/>
            <person name="Tsai C.J."/>
            <person name="Uberbacher E."/>
            <person name="Unneberg P."/>
            <person name="Vahala J."/>
            <person name="Wall K."/>
            <person name="Wessler S."/>
            <person name="Yang G."/>
            <person name="Yin T."/>
            <person name="Douglas C."/>
            <person name="Marra M."/>
            <person name="Sandberg G."/>
            <person name="Van de Peer Y."/>
            <person name="Rokhsar D."/>
        </authorList>
    </citation>
    <scope>NUCLEOTIDE SEQUENCE [LARGE SCALE GENOMIC DNA]</scope>
    <source>
        <strain evidence="6">Nisqually-1</strain>
    </source>
</reference>
<keyword evidence="2" id="KW-0805">Transcription regulation</keyword>
<dbReference type="GO" id="GO:0003677">
    <property type="term" value="F:DNA binding"/>
    <property type="evidence" value="ECO:0007669"/>
    <property type="project" value="UniProtKB-KW"/>
</dbReference>
<protein>
    <recommendedName>
        <fullName evidence="7">TF-B3 domain-containing protein</fullName>
    </recommendedName>
</protein>
<keyword evidence="5" id="KW-0539">Nucleus</keyword>
<evidence type="ECO:0000256" key="4">
    <source>
        <dbReference type="ARBA" id="ARBA00023163"/>
    </source>
</evidence>
<reference evidence="6" key="2">
    <citation type="submission" date="2017-07" db="EMBL/GenBank/DDBJ databases">
        <title>WGS assembly of Populus trichocarpa.</title>
        <authorList>
            <person name="Tuskan G."/>
            <person name="Difazio S."/>
            <person name="Jansson S."/>
            <person name="Bohlmann J."/>
            <person name="Grigoriev I."/>
            <person name="Hellsten U."/>
            <person name="Putnam N."/>
            <person name="Ralph S."/>
            <person name="Rombauts S."/>
            <person name="Salamov A."/>
            <person name="Schein J."/>
            <person name="Sterck L."/>
            <person name="Aerts A."/>
            <person name="Bhalerao R."/>
            <person name="Bhalerao R."/>
            <person name="Blaudez D."/>
            <person name="Boerjan W."/>
            <person name="Brun A."/>
            <person name="Brunner A."/>
            <person name="Busov V."/>
            <person name="Campbell M."/>
            <person name="Carlson J."/>
            <person name="Chalot M."/>
            <person name="Chapman J."/>
            <person name="Chen G."/>
            <person name="Cooper D."/>
            <person name="Coutinho P."/>
            <person name="Couturier J."/>
            <person name="Covert S."/>
            <person name="Cronk Q."/>
            <person name="Cunningham R."/>
            <person name="Davis J."/>
            <person name="Degroeve S."/>
            <person name="Dejardin A."/>
            <person name="Depamphilis C."/>
            <person name="Detter J."/>
            <person name="Dirks B."/>
            <person name="Dubchak I."/>
            <person name="Duplessis S."/>
            <person name="Ehlting J."/>
            <person name="Ellis B."/>
            <person name="Gendler K."/>
            <person name="Goodstein D."/>
            <person name="Gribskov M."/>
            <person name="Grimwood J."/>
            <person name="Groover A."/>
            <person name="Gunter L."/>
            <person name="Hamberger B."/>
            <person name="Heinze B."/>
            <person name="Helariutta Y."/>
            <person name="Henrissat B."/>
            <person name="Holligan D."/>
            <person name="Holt R."/>
            <person name="Huang W."/>
            <person name="Islam-Faridi N."/>
            <person name="Jones S."/>
            <person name="Jones-Rhoades M."/>
            <person name="Jorgensen R."/>
            <person name="Joshi C."/>
            <person name="Kangasjarvi J."/>
            <person name="Karlsson J."/>
            <person name="Kelleher C."/>
            <person name="Kirkpatrick R."/>
            <person name="Kirst M."/>
            <person name="Kohler A."/>
            <person name="Kalluri U."/>
            <person name="Larimer F."/>
            <person name="Leebens-Mack J."/>
            <person name="Leple J."/>
            <person name="Locascio P."/>
            <person name="Lou Y."/>
            <person name="Lucas S."/>
            <person name="Martin F."/>
            <person name="Montanini B."/>
            <person name="Napoli C."/>
            <person name="Nelson D."/>
            <person name="Nelson C."/>
            <person name="Nieminen K."/>
            <person name="Nilsson O."/>
            <person name="Pereda V."/>
            <person name="Peter G."/>
            <person name="Philippe R."/>
            <person name="Pilate G."/>
            <person name="Poliakov A."/>
            <person name="Razumovskaya J."/>
            <person name="Richardson P."/>
            <person name="Rinaldi C."/>
            <person name="Ritland K."/>
            <person name="Rouze P."/>
            <person name="Ryaboy D."/>
            <person name="Schmutz J."/>
            <person name="Schrader J."/>
            <person name="Segerman B."/>
            <person name="Shin H."/>
            <person name="Siddiqui A."/>
            <person name="Sterky F."/>
            <person name="Terry A."/>
            <person name="Tsai C."/>
            <person name="Uberbacher E."/>
            <person name="Unneberg P."/>
            <person name="Vahala J."/>
            <person name="Wall K."/>
            <person name="Wessler S."/>
            <person name="Yang G."/>
            <person name="Yin T."/>
            <person name="Douglas C."/>
            <person name="Marra M."/>
            <person name="Sandberg G."/>
            <person name="Van De Peer Y."/>
            <person name="Rokhsar D."/>
        </authorList>
    </citation>
    <scope>NUCLEOTIDE SEQUENCE</scope>
    <source>
        <strain evidence="6">Nisqually-1</strain>
    </source>
</reference>
<dbReference type="InterPro" id="IPR003340">
    <property type="entry name" value="B3_DNA-bd"/>
</dbReference>
<dbReference type="AlphaFoldDB" id="B9NBH3"/>
<dbReference type="InParanoid" id="B9NBH3"/>
<evidence type="ECO:0000256" key="5">
    <source>
        <dbReference type="ARBA" id="ARBA00023242"/>
    </source>
</evidence>
<dbReference type="EMBL" id="KZ623427">
    <property type="protein sequence ID" value="PNS22918.1"/>
    <property type="molecule type" value="Genomic_DNA"/>
</dbReference>
<dbReference type="SUPFAM" id="SSF101936">
    <property type="entry name" value="DNA-binding pseudobarrel domain"/>
    <property type="match status" value="1"/>
</dbReference>
<evidence type="ECO:0000256" key="2">
    <source>
        <dbReference type="ARBA" id="ARBA00023015"/>
    </source>
</evidence>
<keyword evidence="4" id="KW-0804">Transcription</keyword>
<organism evidence="6">
    <name type="scientific">Populus trichocarpa</name>
    <name type="common">Western balsam poplar</name>
    <name type="synonym">Populus balsamifera subsp. trichocarpa</name>
    <dbReference type="NCBI Taxonomy" id="3694"/>
    <lineage>
        <taxon>Eukaryota</taxon>
        <taxon>Viridiplantae</taxon>
        <taxon>Streptophyta</taxon>
        <taxon>Embryophyta</taxon>
        <taxon>Tracheophyta</taxon>
        <taxon>Spermatophyta</taxon>
        <taxon>Magnoliopsida</taxon>
        <taxon>eudicotyledons</taxon>
        <taxon>Gunneridae</taxon>
        <taxon>Pentapetalae</taxon>
        <taxon>rosids</taxon>
        <taxon>fabids</taxon>
        <taxon>Malpighiales</taxon>
        <taxon>Salicaceae</taxon>
        <taxon>Saliceae</taxon>
        <taxon>Populus</taxon>
    </lineage>
</organism>
<dbReference type="GO" id="GO:0005634">
    <property type="term" value="C:nucleus"/>
    <property type="evidence" value="ECO:0007669"/>
    <property type="project" value="UniProtKB-SubCell"/>
</dbReference>
<evidence type="ECO:0000256" key="3">
    <source>
        <dbReference type="ARBA" id="ARBA00023125"/>
    </source>
</evidence>
<evidence type="ECO:0008006" key="7">
    <source>
        <dbReference type="Google" id="ProtNLM"/>
    </source>
</evidence>
<dbReference type="Gene3D" id="2.40.330.10">
    <property type="entry name" value="DNA-binding pseudobarrel domain"/>
    <property type="match status" value="1"/>
</dbReference>
<dbReference type="CDD" id="cd10017">
    <property type="entry name" value="B3_DNA"/>
    <property type="match status" value="1"/>
</dbReference>